<dbReference type="Proteomes" id="UP000235145">
    <property type="component" value="Unassembled WGS sequence"/>
</dbReference>
<protein>
    <recommendedName>
        <fullName evidence="2">Protein Lines C-terminal domain-containing protein</fullName>
    </recommendedName>
</protein>
<sequence length="134" mass="16035">MRKDLTLDVFEKDIIVLLLDIFDPVHLLHIFLSESYPRMCLRIICDKWDPFLNFSICKEVGSQSSQKRRKVMNDSFETDRKNQKSFNEPFHDARDCLLLLKKSIESLHHKNLFPYNPKVLLKRLTRFQELCPRP</sequence>
<gene>
    <name evidence="3" type="ORF">LSAT_V11C300136090</name>
</gene>
<feature type="domain" description="Protein Lines C-terminal" evidence="2">
    <location>
        <begin position="95"/>
        <end position="129"/>
    </location>
</feature>
<dbReference type="PANTHER" id="PTHR16057:SF1">
    <property type="entry name" value="PROTEIN LINES HOMOLOG 1"/>
    <property type="match status" value="1"/>
</dbReference>
<dbReference type="InterPro" id="IPR029415">
    <property type="entry name" value="Lines_C"/>
</dbReference>
<evidence type="ECO:0000313" key="4">
    <source>
        <dbReference type="Proteomes" id="UP000235145"/>
    </source>
</evidence>
<reference evidence="3 4" key="1">
    <citation type="journal article" date="2017" name="Nat. Commun.">
        <title>Genome assembly with in vitro proximity ligation data and whole-genome triplication in lettuce.</title>
        <authorList>
            <person name="Reyes-Chin-Wo S."/>
            <person name="Wang Z."/>
            <person name="Yang X."/>
            <person name="Kozik A."/>
            <person name="Arikit S."/>
            <person name="Song C."/>
            <person name="Xia L."/>
            <person name="Froenicke L."/>
            <person name="Lavelle D.O."/>
            <person name="Truco M.J."/>
            <person name="Xia R."/>
            <person name="Zhu S."/>
            <person name="Xu C."/>
            <person name="Xu H."/>
            <person name="Xu X."/>
            <person name="Cox K."/>
            <person name="Korf I."/>
            <person name="Meyers B.C."/>
            <person name="Michelmore R.W."/>
        </authorList>
    </citation>
    <scope>NUCLEOTIDE SEQUENCE [LARGE SCALE GENOMIC DNA]</scope>
    <source>
        <strain evidence="4">cv. Salinas</strain>
        <tissue evidence="3">Seedlings</tissue>
    </source>
</reference>
<comment type="caution">
    <text evidence="3">The sequence shown here is derived from an EMBL/GenBank/DDBJ whole genome shotgun (WGS) entry which is preliminary data.</text>
</comment>
<evidence type="ECO:0000313" key="3">
    <source>
        <dbReference type="EMBL" id="KAJ0217458.1"/>
    </source>
</evidence>
<evidence type="ECO:0000259" key="2">
    <source>
        <dbReference type="Pfam" id="PF14695"/>
    </source>
</evidence>
<feature type="region of interest" description="Disordered" evidence="1">
    <location>
        <begin position="68"/>
        <end position="87"/>
    </location>
</feature>
<keyword evidence="4" id="KW-1185">Reference proteome</keyword>
<dbReference type="PANTHER" id="PTHR16057">
    <property type="entry name" value="WINS1, 2 PROTEIN"/>
    <property type="match status" value="1"/>
</dbReference>
<organism evidence="3 4">
    <name type="scientific">Lactuca sativa</name>
    <name type="common">Garden lettuce</name>
    <dbReference type="NCBI Taxonomy" id="4236"/>
    <lineage>
        <taxon>Eukaryota</taxon>
        <taxon>Viridiplantae</taxon>
        <taxon>Streptophyta</taxon>
        <taxon>Embryophyta</taxon>
        <taxon>Tracheophyta</taxon>
        <taxon>Spermatophyta</taxon>
        <taxon>Magnoliopsida</taxon>
        <taxon>eudicotyledons</taxon>
        <taxon>Gunneridae</taxon>
        <taxon>Pentapetalae</taxon>
        <taxon>asterids</taxon>
        <taxon>campanulids</taxon>
        <taxon>Asterales</taxon>
        <taxon>Asteraceae</taxon>
        <taxon>Cichorioideae</taxon>
        <taxon>Cichorieae</taxon>
        <taxon>Lactucinae</taxon>
        <taxon>Lactuca</taxon>
    </lineage>
</organism>
<accession>A0A9R1W5G0</accession>
<evidence type="ECO:0000256" key="1">
    <source>
        <dbReference type="SAM" id="MobiDB-lite"/>
    </source>
</evidence>
<dbReference type="AlphaFoldDB" id="A0A9R1W5G0"/>
<dbReference type="Pfam" id="PF14695">
    <property type="entry name" value="LINES_C"/>
    <property type="match status" value="1"/>
</dbReference>
<dbReference type="InterPro" id="IPR024875">
    <property type="entry name" value="Protein_Lines"/>
</dbReference>
<name>A0A9R1W5G0_LACSA</name>
<proteinExistence type="predicted"/>
<dbReference type="EMBL" id="NBSK02000003">
    <property type="protein sequence ID" value="KAJ0217458.1"/>
    <property type="molecule type" value="Genomic_DNA"/>
</dbReference>